<name>A0ABQ3D1M6_9RHOB</name>
<gene>
    <name evidence="6" type="ORF">GCM10008927_15090</name>
</gene>
<dbReference type="Proteomes" id="UP000634455">
    <property type="component" value="Unassembled WGS sequence"/>
</dbReference>
<sequence>MMHVLGIIGSLVGGVALLILVTRIGERGDIAAATVYAIAMVFAFSASALYHFTPNERLRPTFRKFDHAAIFLKIAGTYTPLVVLIGGGFSYSVLCLVWLIALGGMVWKVFFWQTPNWKSTLLYLALGWLSLALAWPIIQTMPIASSALIAAGGLTYTAGVVFYRWDSLRYSVAIWHGFVLAASACLFSAIILGQLARAI</sequence>
<proteinExistence type="predicted"/>
<keyword evidence="4 5" id="KW-0472">Membrane</keyword>
<feature type="transmembrane region" description="Helical" evidence="5">
    <location>
        <begin position="7"/>
        <end position="24"/>
    </location>
</feature>
<feature type="transmembrane region" description="Helical" evidence="5">
    <location>
        <begin position="30"/>
        <end position="53"/>
    </location>
</feature>
<evidence type="ECO:0000313" key="7">
    <source>
        <dbReference type="Proteomes" id="UP000634455"/>
    </source>
</evidence>
<dbReference type="PANTHER" id="PTHR20855:SF3">
    <property type="entry name" value="LD03007P"/>
    <property type="match status" value="1"/>
</dbReference>
<evidence type="ECO:0000256" key="2">
    <source>
        <dbReference type="ARBA" id="ARBA00022692"/>
    </source>
</evidence>
<feature type="transmembrane region" description="Helical" evidence="5">
    <location>
        <begin position="121"/>
        <end position="138"/>
    </location>
</feature>
<dbReference type="EMBL" id="BMZF01000003">
    <property type="protein sequence ID" value="GHA50826.1"/>
    <property type="molecule type" value="Genomic_DNA"/>
</dbReference>
<feature type="transmembrane region" description="Helical" evidence="5">
    <location>
        <begin position="172"/>
        <end position="196"/>
    </location>
</feature>
<feature type="transmembrane region" description="Helical" evidence="5">
    <location>
        <begin position="91"/>
        <end position="109"/>
    </location>
</feature>
<evidence type="ECO:0000256" key="3">
    <source>
        <dbReference type="ARBA" id="ARBA00022989"/>
    </source>
</evidence>
<reference evidence="7" key="1">
    <citation type="journal article" date="2019" name="Int. J. Syst. Evol. Microbiol.">
        <title>The Global Catalogue of Microorganisms (GCM) 10K type strain sequencing project: providing services to taxonomists for standard genome sequencing and annotation.</title>
        <authorList>
            <consortium name="The Broad Institute Genomics Platform"/>
            <consortium name="The Broad Institute Genome Sequencing Center for Infectious Disease"/>
            <person name="Wu L."/>
            <person name="Ma J."/>
        </authorList>
    </citation>
    <scope>NUCLEOTIDE SEQUENCE [LARGE SCALE GENOMIC DNA]</scope>
    <source>
        <strain evidence="7">KCTC 32465</strain>
    </source>
</reference>
<dbReference type="PANTHER" id="PTHR20855">
    <property type="entry name" value="ADIPOR/PROGESTIN RECEPTOR-RELATED"/>
    <property type="match status" value="1"/>
</dbReference>
<organism evidence="6 7">
    <name type="scientific">Paramylibacter ulvae</name>
    <dbReference type="NCBI Taxonomy" id="1651968"/>
    <lineage>
        <taxon>Bacteria</taxon>
        <taxon>Pseudomonadati</taxon>
        <taxon>Pseudomonadota</taxon>
        <taxon>Alphaproteobacteria</taxon>
        <taxon>Rhodobacterales</taxon>
        <taxon>Paracoccaceae</taxon>
        <taxon>Paramylibacter</taxon>
    </lineage>
</organism>
<evidence type="ECO:0000313" key="6">
    <source>
        <dbReference type="EMBL" id="GHA50826.1"/>
    </source>
</evidence>
<feature type="transmembrane region" description="Helical" evidence="5">
    <location>
        <begin position="144"/>
        <end position="165"/>
    </location>
</feature>
<comment type="caution">
    <text evidence="6">The sequence shown here is derived from an EMBL/GenBank/DDBJ whole genome shotgun (WGS) entry which is preliminary data.</text>
</comment>
<keyword evidence="7" id="KW-1185">Reference proteome</keyword>
<evidence type="ECO:0000256" key="1">
    <source>
        <dbReference type="ARBA" id="ARBA00004141"/>
    </source>
</evidence>
<keyword evidence="2 5" id="KW-0812">Transmembrane</keyword>
<feature type="transmembrane region" description="Helical" evidence="5">
    <location>
        <begin position="65"/>
        <end position="85"/>
    </location>
</feature>
<accession>A0ABQ3D1M6</accession>
<evidence type="ECO:0000256" key="5">
    <source>
        <dbReference type="SAM" id="Phobius"/>
    </source>
</evidence>
<comment type="subcellular location">
    <subcellularLocation>
        <location evidence="1">Membrane</location>
        <topology evidence="1">Multi-pass membrane protein</topology>
    </subcellularLocation>
</comment>
<dbReference type="Pfam" id="PF03006">
    <property type="entry name" value="HlyIII"/>
    <property type="match status" value="1"/>
</dbReference>
<dbReference type="InterPro" id="IPR004254">
    <property type="entry name" value="AdipoR/HlyIII-related"/>
</dbReference>
<keyword evidence="3 5" id="KW-1133">Transmembrane helix</keyword>
<evidence type="ECO:0000256" key="4">
    <source>
        <dbReference type="ARBA" id="ARBA00023136"/>
    </source>
</evidence>
<protein>
    <submittedName>
        <fullName evidence="6">Hemolysin</fullName>
    </submittedName>
</protein>